<keyword evidence="9 10" id="KW-0324">Glycolysis</keyword>
<keyword evidence="6 10" id="KW-0547">Nucleotide-binding</keyword>
<keyword evidence="5 10" id="KW-0808">Transferase</keyword>
<keyword evidence="10" id="KW-0963">Cytoplasm</keyword>
<keyword evidence="15" id="KW-1185">Reference proteome</keyword>
<comment type="pathway">
    <text evidence="10">Carbohydrate degradation; glycolysis; pyruvate from D-glyceraldehyde 3-phosphate: step 2/5.</text>
</comment>
<dbReference type="PROSITE" id="PS00111">
    <property type="entry name" value="PGLYCERATE_KINASE"/>
    <property type="match status" value="1"/>
</dbReference>
<feature type="binding site" evidence="11">
    <location>
        <position position="36"/>
    </location>
    <ligand>
        <name>(2R)-3-phosphoglycerate</name>
        <dbReference type="ChEBI" id="CHEBI:58272"/>
    </ligand>
</feature>
<dbReference type="GO" id="GO:0043531">
    <property type="term" value="F:ADP binding"/>
    <property type="evidence" value="ECO:0007669"/>
    <property type="project" value="TreeGrafter"/>
</dbReference>
<dbReference type="GO" id="GO:0004618">
    <property type="term" value="F:phosphoglycerate kinase activity"/>
    <property type="evidence" value="ECO:0007669"/>
    <property type="project" value="UniProtKB-UniRule"/>
</dbReference>
<dbReference type="GO" id="GO:0005524">
    <property type="term" value="F:ATP binding"/>
    <property type="evidence" value="ECO:0007669"/>
    <property type="project" value="UniProtKB-KW"/>
</dbReference>
<dbReference type="GO" id="GO:0006096">
    <property type="term" value="P:glycolytic process"/>
    <property type="evidence" value="ECO:0007669"/>
    <property type="project" value="UniProtKB-UniRule"/>
</dbReference>
<keyword evidence="8 10" id="KW-0067">ATP-binding</keyword>
<dbReference type="AlphaFoldDB" id="A0A6M3HXQ4"/>
<evidence type="ECO:0000313" key="15">
    <source>
        <dbReference type="Proteomes" id="UP000503320"/>
    </source>
</evidence>
<dbReference type="KEGG" id="afri:E3E15_05825"/>
<gene>
    <name evidence="10" type="primary">pgk</name>
    <name evidence="14" type="ORF">E3E15_05825</name>
</gene>
<feature type="binding site" evidence="10">
    <location>
        <position position="36"/>
    </location>
    <ligand>
        <name>substrate</name>
    </ligand>
</feature>
<sequence>MSFLTIKDVNLKDKKVIVRVDFNVPVKDGKVTSTVRIQAAIPTIEYILEQGGRPILLSHLGRPTEGEYDPEFSLEPVARALEEIIHKPVRFEKDWLAGVDIKADEIIMCDNVRFNKGEKKSDDELSKKIASLGDVFVMDAFATAHRAQASTYGVAKYISVACAGFLVSNEIKALEKALKNPKKPMAAIVGGSKVSTKLSVLHNLLDKVETLVVGGGIANTFIKAQGYSVGSSLYEQELVCQAKDILIKAQQKGINIPVPVDVRVAKEFSENAQAVIKNVADVTDDDMILDIGPKSAENITKLLNSSSTILWNGPVGVFEFDSFSEGTKALSLAIANSKAFSVAGGGDTIAAIEKFDIKDKVSYISTAGGAFLEFLEGKELPAIEILKEKAKK</sequence>
<feature type="binding site" evidence="10 11">
    <location>
        <begin position="59"/>
        <end position="62"/>
    </location>
    <ligand>
        <name>substrate</name>
    </ligand>
</feature>
<dbReference type="InterPro" id="IPR001576">
    <property type="entry name" value="Phosphoglycerate_kinase"/>
</dbReference>
<keyword evidence="7 10" id="KW-0418">Kinase</keyword>
<dbReference type="GO" id="GO:0005829">
    <property type="term" value="C:cytosol"/>
    <property type="evidence" value="ECO:0007669"/>
    <property type="project" value="TreeGrafter"/>
</dbReference>
<dbReference type="SUPFAM" id="SSF53748">
    <property type="entry name" value="Phosphoglycerate kinase"/>
    <property type="match status" value="1"/>
</dbReference>
<dbReference type="Proteomes" id="UP000503320">
    <property type="component" value="Chromosome"/>
</dbReference>
<evidence type="ECO:0000256" key="3">
    <source>
        <dbReference type="ARBA" id="ARBA00011245"/>
    </source>
</evidence>
<evidence type="ECO:0000256" key="7">
    <source>
        <dbReference type="ARBA" id="ARBA00022777"/>
    </source>
</evidence>
<evidence type="ECO:0000256" key="6">
    <source>
        <dbReference type="ARBA" id="ARBA00022741"/>
    </source>
</evidence>
<feature type="binding site" evidence="10 12">
    <location>
        <begin position="345"/>
        <end position="348"/>
    </location>
    <ligand>
        <name>ATP</name>
        <dbReference type="ChEBI" id="CHEBI:30616"/>
    </ligand>
</feature>
<evidence type="ECO:0000313" key="14">
    <source>
        <dbReference type="EMBL" id="QIV94891.1"/>
    </source>
</evidence>
<comment type="similarity">
    <text evidence="2 10 13">Belongs to the phosphoglycerate kinase family.</text>
</comment>
<evidence type="ECO:0000256" key="8">
    <source>
        <dbReference type="ARBA" id="ARBA00022840"/>
    </source>
</evidence>
<proteinExistence type="inferred from homology"/>
<comment type="subunit">
    <text evidence="3 10">Monomer.</text>
</comment>
<dbReference type="EMBL" id="CP038017">
    <property type="protein sequence ID" value="QIV94891.1"/>
    <property type="molecule type" value="Genomic_DNA"/>
</dbReference>
<feature type="binding site" evidence="10 11">
    <location>
        <begin position="21"/>
        <end position="23"/>
    </location>
    <ligand>
        <name>substrate</name>
    </ligand>
</feature>
<evidence type="ECO:0000256" key="11">
    <source>
        <dbReference type="PIRSR" id="PIRSR000724-1"/>
    </source>
</evidence>
<dbReference type="EC" id="2.7.2.3" evidence="4 10"/>
<protein>
    <recommendedName>
        <fullName evidence="4 10">Phosphoglycerate kinase</fullName>
        <ecNumber evidence="4 10">2.7.2.3</ecNumber>
    </recommendedName>
</protein>
<organism evidence="14 15">
    <name type="scientific">Allofrancisella frigidaquae</name>
    <dbReference type="NCBI Taxonomy" id="1085644"/>
    <lineage>
        <taxon>Bacteria</taxon>
        <taxon>Pseudomonadati</taxon>
        <taxon>Pseudomonadota</taxon>
        <taxon>Gammaproteobacteria</taxon>
        <taxon>Thiotrichales</taxon>
        <taxon>Francisellaceae</taxon>
        <taxon>Allofrancisella</taxon>
    </lineage>
</organism>
<dbReference type="PANTHER" id="PTHR11406">
    <property type="entry name" value="PHOSPHOGLYCERATE KINASE"/>
    <property type="match status" value="1"/>
</dbReference>
<evidence type="ECO:0000256" key="12">
    <source>
        <dbReference type="PIRSR" id="PIRSR000724-2"/>
    </source>
</evidence>
<dbReference type="GO" id="GO:0006094">
    <property type="term" value="P:gluconeogenesis"/>
    <property type="evidence" value="ECO:0007669"/>
    <property type="project" value="TreeGrafter"/>
</dbReference>
<evidence type="ECO:0000256" key="4">
    <source>
        <dbReference type="ARBA" id="ARBA00013061"/>
    </source>
</evidence>
<feature type="binding site" evidence="11">
    <location>
        <position position="146"/>
    </location>
    <ligand>
        <name>(2R)-3-phosphoglycerate</name>
        <dbReference type="ChEBI" id="CHEBI:58272"/>
    </ligand>
</feature>
<dbReference type="PRINTS" id="PR00477">
    <property type="entry name" value="PHGLYCKINASE"/>
</dbReference>
<evidence type="ECO:0000256" key="13">
    <source>
        <dbReference type="RuleBase" id="RU000532"/>
    </source>
</evidence>
<comment type="subcellular location">
    <subcellularLocation>
        <location evidence="10">Cytoplasm</location>
    </subcellularLocation>
</comment>
<dbReference type="InterPro" id="IPR036043">
    <property type="entry name" value="Phosphoglycerate_kinase_sf"/>
</dbReference>
<dbReference type="RefSeq" id="WP_172106953.1">
    <property type="nucleotide sequence ID" value="NZ_CP038017.1"/>
</dbReference>
<dbReference type="UniPathway" id="UPA00109">
    <property type="reaction ID" value="UER00185"/>
</dbReference>
<feature type="binding site" evidence="10 12">
    <location>
        <position position="197"/>
    </location>
    <ligand>
        <name>ATP</name>
        <dbReference type="ChEBI" id="CHEBI:30616"/>
    </ligand>
</feature>
<evidence type="ECO:0000256" key="1">
    <source>
        <dbReference type="ARBA" id="ARBA00000642"/>
    </source>
</evidence>
<feature type="binding site" evidence="10">
    <location>
        <position position="146"/>
    </location>
    <ligand>
        <name>substrate</name>
    </ligand>
</feature>
<evidence type="ECO:0000256" key="10">
    <source>
        <dbReference type="HAMAP-Rule" id="MF_00145"/>
    </source>
</evidence>
<dbReference type="HAMAP" id="MF_00145">
    <property type="entry name" value="Phosphoglyc_kinase"/>
    <property type="match status" value="1"/>
</dbReference>
<feature type="binding site" evidence="11">
    <location>
        <position position="113"/>
    </location>
    <ligand>
        <name>(2R)-3-phosphoglycerate</name>
        <dbReference type="ChEBI" id="CHEBI:58272"/>
    </ligand>
</feature>
<dbReference type="InterPro" id="IPR015824">
    <property type="entry name" value="Phosphoglycerate_kinase_N"/>
</dbReference>
<feature type="binding site" evidence="10 12">
    <location>
        <position position="319"/>
    </location>
    <ligand>
        <name>ATP</name>
        <dbReference type="ChEBI" id="CHEBI:30616"/>
    </ligand>
</feature>
<dbReference type="Pfam" id="PF00162">
    <property type="entry name" value="PGK"/>
    <property type="match status" value="1"/>
</dbReference>
<dbReference type="PANTHER" id="PTHR11406:SF23">
    <property type="entry name" value="PHOSPHOGLYCERATE KINASE 1, CHLOROPLASTIC-RELATED"/>
    <property type="match status" value="1"/>
</dbReference>
<evidence type="ECO:0000256" key="5">
    <source>
        <dbReference type="ARBA" id="ARBA00022679"/>
    </source>
</evidence>
<evidence type="ECO:0000256" key="2">
    <source>
        <dbReference type="ARBA" id="ARBA00008982"/>
    </source>
</evidence>
<comment type="caution">
    <text evidence="10">Lacks conserved residue(s) required for the propagation of feature annotation.</text>
</comment>
<feature type="binding site" evidence="10">
    <location>
        <position position="113"/>
    </location>
    <ligand>
        <name>substrate</name>
    </ligand>
</feature>
<evidence type="ECO:0000256" key="9">
    <source>
        <dbReference type="ARBA" id="ARBA00023152"/>
    </source>
</evidence>
<dbReference type="PIRSF" id="PIRSF000724">
    <property type="entry name" value="Pgk"/>
    <property type="match status" value="1"/>
</dbReference>
<dbReference type="FunFam" id="3.40.50.1260:FF:000005">
    <property type="entry name" value="Phosphoglycerate kinase"/>
    <property type="match status" value="1"/>
</dbReference>
<comment type="catalytic activity">
    <reaction evidence="1 10 13">
        <text>(2R)-3-phosphoglycerate + ATP = (2R)-3-phospho-glyceroyl phosphate + ADP</text>
        <dbReference type="Rhea" id="RHEA:14801"/>
        <dbReference type="ChEBI" id="CHEBI:30616"/>
        <dbReference type="ChEBI" id="CHEBI:57604"/>
        <dbReference type="ChEBI" id="CHEBI:58272"/>
        <dbReference type="ChEBI" id="CHEBI:456216"/>
        <dbReference type="EC" id="2.7.2.3"/>
    </reaction>
</comment>
<dbReference type="Gene3D" id="3.40.50.1260">
    <property type="entry name" value="Phosphoglycerate kinase, N-terminal domain"/>
    <property type="match status" value="2"/>
</dbReference>
<reference evidence="14 15" key="1">
    <citation type="submission" date="2019-03" db="EMBL/GenBank/DDBJ databases">
        <title>Complete Genome Sequence of Allofrancisella frigidaquae Strain SYSU 10HL1970 Isolated from Water-Cooling Systems in China.</title>
        <authorList>
            <person name="Ohrman C."/>
            <person name="Uneklint I."/>
            <person name="Sjodin A."/>
        </authorList>
    </citation>
    <scope>NUCLEOTIDE SEQUENCE [LARGE SCALE GENOMIC DNA]</scope>
    <source>
        <strain evidence="14 15">SYSU 10HL1970</strain>
    </source>
</reference>
<accession>A0A6M3HXQ4</accession>
<dbReference type="FunFam" id="3.40.50.1260:FF:000001">
    <property type="entry name" value="Phosphoglycerate kinase"/>
    <property type="match status" value="1"/>
</dbReference>
<name>A0A6M3HXQ4_9GAMM</name>
<dbReference type="InterPro" id="IPR015911">
    <property type="entry name" value="Phosphoglycerate_kinase_CS"/>
</dbReference>